<keyword evidence="1" id="KW-0732">Signal</keyword>
<feature type="signal peptide" evidence="1">
    <location>
        <begin position="1"/>
        <end position="34"/>
    </location>
</feature>
<gene>
    <name evidence="2" type="ORF">A2797_00185</name>
</gene>
<dbReference type="AlphaFoldDB" id="A0A1F4VBU5"/>
<dbReference type="EMBL" id="MEVC01000023">
    <property type="protein sequence ID" value="OGC54193.1"/>
    <property type="molecule type" value="Genomic_DNA"/>
</dbReference>
<dbReference type="Proteomes" id="UP000179005">
    <property type="component" value="Unassembled WGS sequence"/>
</dbReference>
<comment type="caution">
    <text evidence="2">The sequence shown here is derived from an EMBL/GenBank/DDBJ whole genome shotgun (WGS) entry which is preliminary data.</text>
</comment>
<sequence>MSKTLSLSNGLKRILSAVLVATLVFPFASSPADAHHGDATIQMYWEEVREEYPVLPPVKVGDDFVPSGIEIADYTGLTEDGYARVSIRQGWTPTDDIVWHEAGHAYADVAGRKGFTEDIFALFWKVRGFPGTWQEAFERAKDAQKDPSLSSFQKWRLLPNEMWAEAFKAANLGGAERTENYGVPLNHQVMTAFFKSLMVEPVLSYVSGPFPVQTDGLGNADLEVPIYGLWPYEPTLVLVQRVGTTGAESRVPGLVGQSFDGIKATVRVRGDSIRGGTIWLQIAALQGLSISSPFPVWTDENGNADLYGLPLAGTVRGRPTTVLVQRIGTTGDESVVPGLMGQSTDGVTATIRVRGDFVKGGIVWLQRAALQRYGSAPFWVFTNSNGDSDWPYIHISRMPGSPTLVLALRVGTTGIEPAVPGLMAQWSPGWTTIRVRGDYVQSGTIWLQYFAIQSNYGYQRRLPAAPKVSNFDQIAITE</sequence>
<reference evidence="2 3" key="1">
    <citation type="journal article" date="2016" name="Nat. Commun.">
        <title>Thousands of microbial genomes shed light on interconnected biogeochemical processes in an aquifer system.</title>
        <authorList>
            <person name="Anantharaman K."/>
            <person name="Brown C.T."/>
            <person name="Hug L.A."/>
            <person name="Sharon I."/>
            <person name="Castelle C.J."/>
            <person name="Probst A.J."/>
            <person name="Thomas B.C."/>
            <person name="Singh A."/>
            <person name="Wilkins M.J."/>
            <person name="Karaoz U."/>
            <person name="Brodie E.L."/>
            <person name="Williams K.H."/>
            <person name="Hubbard S.S."/>
            <person name="Banfield J.F."/>
        </authorList>
    </citation>
    <scope>NUCLEOTIDE SEQUENCE [LARGE SCALE GENOMIC DNA]</scope>
</reference>
<feature type="chain" id="PRO_5009514968" description="Secreted protein" evidence="1">
    <location>
        <begin position="35"/>
        <end position="478"/>
    </location>
</feature>
<evidence type="ECO:0000256" key="1">
    <source>
        <dbReference type="SAM" id="SignalP"/>
    </source>
</evidence>
<dbReference type="STRING" id="1802619.A2797_00185"/>
<name>A0A1F4VBU5_UNCKA</name>
<evidence type="ECO:0000313" key="2">
    <source>
        <dbReference type="EMBL" id="OGC54193.1"/>
    </source>
</evidence>
<organism evidence="2 3">
    <name type="scientific">candidate division WWE3 bacterium RIFCSPHIGHO2_01_FULL_48_15</name>
    <dbReference type="NCBI Taxonomy" id="1802619"/>
    <lineage>
        <taxon>Bacteria</taxon>
        <taxon>Katanobacteria</taxon>
    </lineage>
</organism>
<accession>A0A1F4VBU5</accession>
<evidence type="ECO:0000313" key="3">
    <source>
        <dbReference type="Proteomes" id="UP000179005"/>
    </source>
</evidence>
<protein>
    <recommendedName>
        <fullName evidence="4">Secreted protein</fullName>
    </recommendedName>
</protein>
<evidence type="ECO:0008006" key="4">
    <source>
        <dbReference type="Google" id="ProtNLM"/>
    </source>
</evidence>
<proteinExistence type="predicted"/>